<proteinExistence type="predicted"/>
<dbReference type="EMBL" id="WBOF01000004">
    <property type="protein sequence ID" value="MQS17416.1"/>
    <property type="molecule type" value="Genomic_DNA"/>
</dbReference>
<evidence type="ECO:0000313" key="2">
    <source>
        <dbReference type="Proteomes" id="UP000450000"/>
    </source>
</evidence>
<dbReference type="SUPFAM" id="SSF47598">
    <property type="entry name" value="Ribbon-helix-helix"/>
    <property type="match status" value="1"/>
</dbReference>
<reference evidence="1 2" key="1">
    <citation type="submission" date="2019-09" db="EMBL/GenBank/DDBJ databases">
        <title>Genome Sequences of Streptomyces kaniharaensis ATCC 21070.</title>
        <authorList>
            <person name="Zhu W."/>
            <person name="De Crecy-Lagard V."/>
            <person name="Richards N.G."/>
        </authorList>
    </citation>
    <scope>NUCLEOTIDE SEQUENCE [LARGE SCALE GENOMIC DNA]</scope>
    <source>
        <strain evidence="1 2">SF-557</strain>
    </source>
</reference>
<dbReference type="Gene3D" id="1.10.1220.10">
    <property type="entry name" value="Met repressor-like"/>
    <property type="match status" value="1"/>
</dbReference>
<accession>A0A6N7L097</accession>
<organism evidence="1 2">
    <name type="scientific">Streptomyces kaniharaensis</name>
    <dbReference type="NCBI Taxonomy" id="212423"/>
    <lineage>
        <taxon>Bacteria</taxon>
        <taxon>Bacillati</taxon>
        <taxon>Actinomycetota</taxon>
        <taxon>Actinomycetes</taxon>
        <taxon>Kitasatosporales</taxon>
        <taxon>Streptomycetaceae</taxon>
        <taxon>Streptomyces</taxon>
    </lineage>
</organism>
<evidence type="ECO:0000313" key="1">
    <source>
        <dbReference type="EMBL" id="MQS17416.1"/>
    </source>
</evidence>
<protein>
    <submittedName>
        <fullName evidence="1">Toxin-antitoxin system HicB family antitoxin</fullName>
    </submittedName>
</protein>
<dbReference type="GO" id="GO:0006355">
    <property type="term" value="P:regulation of DNA-templated transcription"/>
    <property type="evidence" value="ECO:0007669"/>
    <property type="project" value="InterPro"/>
</dbReference>
<dbReference type="Pfam" id="PF05534">
    <property type="entry name" value="HicB"/>
    <property type="match status" value="1"/>
</dbReference>
<dbReference type="InterPro" id="IPR013321">
    <property type="entry name" value="Arc_rbn_hlx_hlx"/>
</dbReference>
<gene>
    <name evidence="1" type="ORF">F7Q99_35850</name>
</gene>
<sequence>MKSMTLRVPEEDAARISRRAADLGLSVNAYLHRTVMAEVNHDADRFAAPTRAVLEWLEADPKASEILGPLSAKIDRPPKPEREAAA</sequence>
<comment type="caution">
    <text evidence="1">The sequence shown here is derived from an EMBL/GenBank/DDBJ whole genome shotgun (WGS) entry which is preliminary data.</text>
</comment>
<dbReference type="AlphaFoldDB" id="A0A6N7L097"/>
<dbReference type="RefSeq" id="WP_030230236.1">
    <property type="nucleotide sequence ID" value="NZ_WBOF01000004.1"/>
</dbReference>
<dbReference type="Proteomes" id="UP000450000">
    <property type="component" value="Unassembled WGS sequence"/>
</dbReference>
<name>A0A6N7L097_9ACTN</name>
<keyword evidence="2" id="KW-1185">Reference proteome</keyword>
<dbReference type="InterPro" id="IPR010985">
    <property type="entry name" value="Ribbon_hlx_hlx"/>
</dbReference>
<dbReference type="InterPro" id="IPR008651">
    <property type="entry name" value="Uncharacterised_HicB"/>
</dbReference>
<dbReference type="OrthoDB" id="4225464at2"/>